<feature type="compositionally biased region" description="Basic and acidic residues" evidence="4">
    <location>
        <begin position="105"/>
        <end position="120"/>
    </location>
</feature>
<dbReference type="Proteomes" id="UP001591681">
    <property type="component" value="Unassembled WGS sequence"/>
</dbReference>
<feature type="compositionally biased region" description="Low complexity" evidence="4">
    <location>
        <begin position="172"/>
        <end position="184"/>
    </location>
</feature>
<dbReference type="InterPro" id="IPR028160">
    <property type="entry name" value="Slx9-like"/>
</dbReference>
<dbReference type="EMBL" id="JBHFQA010000043">
    <property type="protein sequence ID" value="KAL2076896.1"/>
    <property type="molecule type" value="Genomic_DNA"/>
</dbReference>
<evidence type="ECO:0000256" key="3">
    <source>
        <dbReference type="ARBA" id="ARBA00023242"/>
    </source>
</evidence>
<sequence>MVGKVKRIRQKLHQDAVKVAQSGLEKPPLPTEAKGLALSGIIKPFDVNQNTNKNDNTKEDVTFKGSFPAGIFTGTKITAEALVQTLKYDEPPKSTPLAVQSAGGGEKKQQSKKEKMKERRERWLNKISVIKLAREQRVAEARRKATPVVGDMRPLADALPQLCQLAATHASAKANSSATASKATKASEKRRAASLNLSKMKPAQKRKLVETEAAWFSEALKNPSLKTNPLAAITDHLRKRLKQEEEQT</sequence>
<protein>
    <recommendedName>
        <fullName evidence="7">Protein FAM207A</fullName>
    </recommendedName>
</protein>
<accession>A0ABD1ISB8</accession>
<evidence type="ECO:0000313" key="5">
    <source>
        <dbReference type="EMBL" id="KAL2076896.1"/>
    </source>
</evidence>
<comment type="caution">
    <text evidence="5">The sequence shown here is derived from an EMBL/GenBank/DDBJ whole genome shotgun (WGS) entry which is preliminary data.</text>
</comment>
<evidence type="ECO:0008006" key="7">
    <source>
        <dbReference type="Google" id="ProtNLM"/>
    </source>
</evidence>
<dbReference type="PANTHER" id="PTHR31109">
    <property type="entry name" value="PROTEIN FAM207A"/>
    <property type="match status" value="1"/>
</dbReference>
<keyword evidence="3" id="KW-0539">Nucleus</keyword>
<dbReference type="AlphaFoldDB" id="A0ABD1ISB8"/>
<name>A0ABD1ISB8_9TELE</name>
<proteinExistence type="inferred from homology"/>
<gene>
    <name evidence="5" type="ORF">ACEWY4_027512</name>
</gene>
<evidence type="ECO:0000256" key="1">
    <source>
        <dbReference type="ARBA" id="ARBA00004604"/>
    </source>
</evidence>
<dbReference type="Pfam" id="PF15341">
    <property type="entry name" value="SLX9"/>
    <property type="match status" value="1"/>
</dbReference>
<comment type="similarity">
    <text evidence="2">Belongs to the SLX9 family.</text>
</comment>
<organism evidence="5 6">
    <name type="scientific">Coilia grayii</name>
    <name type="common">Gray's grenadier anchovy</name>
    <dbReference type="NCBI Taxonomy" id="363190"/>
    <lineage>
        <taxon>Eukaryota</taxon>
        <taxon>Metazoa</taxon>
        <taxon>Chordata</taxon>
        <taxon>Craniata</taxon>
        <taxon>Vertebrata</taxon>
        <taxon>Euteleostomi</taxon>
        <taxon>Actinopterygii</taxon>
        <taxon>Neopterygii</taxon>
        <taxon>Teleostei</taxon>
        <taxon>Clupei</taxon>
        <taxon>Clupeiformes</taxon>
        <taxon>Clupeoidei</taxon>
        <taxon>Engraulidae</taxon>
        <taxon>Coilinae</taxon>
        <taxon>Coilia</taxon>
    </lineage>
</organism>
<feature type="region of interest" description="Disordered" evidence="4">
    <location>
        <begin position="172"/>
        <end position="204"/>
    </location>
</feature>
<dbReference type="PANTHER" id="PTHR31109:SF2">
    <property type="entry name" value="RIBOSOME BIOGENESIS PROTEIN SLX9 HOMOLOG"/>
    <property type="match status" value="1"/>
</dbReference>
<feature type="region of interest" description="Disordered" evidence="4">
    <location>
        <begin position="90"/>
        <end position="120"/>
    </location>
</feature>
<keyword evidence="6" id="KW-1185">Reference proteome</keyword>
<comment type="subcellular location">
    <subcellularLocation>
        <location evidence="1">Nucleus</location>
        <location evidence="1">Nucleolus</location>
    </subcellularLocation>
</comment>
<evidence type="ECO:0000256" key="2">
    <source>
        <dbReference type="ARBA" id="ARBA00011022"/>
    </source>
</evidence>
<evidence type="ECO:0000313" key="6">
    <source>
        <dbReference type="Proteomes" id="UP001591681"/>
    </source>
</evidence>
<evidence type="ECO:0000256" key="4">
    <source>
        <dbReference type="SAM" id="MobiDB-lite"/>
    </source>
</evidence>
<reference evidence="5 6" key="1">
    <citation type="submission" date="2024-09" db="EMBL/GenBank/DDBJ databases">
        <title>A chromosome-level genome assembly of Gray's grenadier anchovy, Coilia grayii.</title>
        <authorList>
            <person name="Fu Z."/>
        </authorList>
    </citation>
    <scope>NUCLEOTIDE SEQUENCE [LARGE SCALE GENOMIC DNA]</scope>
    <source>
        <strain evidence="5">G4</strain>
        <tissue evidence="5">Muscle</tissue>
    </source>
</reference>
<dbReference type="GO" id="GO:0005730">
    <property type="term" value="C:nucleolus"/>
    <property type="evidence" value="ECO:0007669"/>
    <property type="project" value="UniProtKB-SubCell"/>
</dbReference>